<keyword evidence="3" id="KW-1185">Reference proteome</keyword>
<evidence type="ECO:0000313" key="3">
    <source>
        <dbReference type="Proteomes" id="UP000529795"/>
    </source>
</evidence>
<evidence type="ECO:0000259" key="1">
    <source>
        <dbReference type="Pfam" id="PF07811"/>
    </source>
</evidence>
<dbReference type="AlphaFoldDB" id="A0A840FET1"/>
<comment type="caution">
    <text evidence="2">The sequence shown here is derived from an EMBL/GenBank/DDBJ whole genome shotgun (WGS) entry which is preliminary data.</text>
</comment>
<dbReference type="Proteomes" id="UP000529795">
    <property type="component" value="Unassembled WGS sequence"/>
</dbReference>
<dbReference type="EMBL" id="JACIEV010000005">
    <property type="protein sequence ID" value="MBB4154244.1"/>
    <property type="molecule type" value="Genomic_DNA"/>
</dbReference>
<name>A0A840FET1_9SPHN</name>
<reference evidence="2 3" key="1">
    <citation type="submission" date="2020-08" db="EMBL/GenBank/DDBJ databases">
        <title>Genomic Encyclopedia of Type Strains, Phase IV (KMG-IV): sequencing the most valuable type-strain genomes for metagenomic binning, comparative biology and taxonomic classification.</title>
        <authorList>
            <person name="Goeker M."/>
        </authorList>
    </citation>
    <scope>NUCLEOTIDE SEQUENCE [LARGE SCALE GENOMIC DNA]</scope>
    <source>
        <strain evidence="2 3">YC6723</strain>
    </source>
</reference>
<dbReference type="RefSeq" id="WP_183984578.1">
    <property type="nucleotide sequence ID" value="NZ_JACIEV010000005.1"/>
</dbReference>
<dbReference type="Pfam" id="PF07811">
    <property type="entry name" value="TadE"/>
    <property type="match status" value="1"/>
</dbReference>
<feature type="domain" description="TadE-like" evidence="1">
    <location>
        <begin position="16"/>
        <end position="57"/>
    </location>
</feature>
<protein>
    <submittedName>
        <fullName evidence="2">Flp pilus assembly protein TadG</fullName>
    </submittedName>
</protein>
<evidence type="ECO:0000313" key="2">
    <source>
        <dbReference type="EMBL" id="MBB4154244.1"/>
    </source>
</evidence>
<gene>
    <name evidence="2" type="ORF">GGQ80_002154</name>
</gene>
<accession>A0A840FET1</accession>
<proteinExistence type="predicted"/>
<sequence length="178" mass="19721">MRAVRFIRRLLAARRGVAMIEFAMSLPFLTVLYVGGFQVCDAVSAWRKVTRATRTVADLTSQYTSVDEQDVIDILNSSQQVMSPYKASAAIITVTQVKMNDLAYPTVDWSRGKNAQGLASGTYFNLPLAIRQANTSMIVAQISYTYTPLFGSKFFGTIPLRETIIMSPRASTSVTMQQ</sequence>
<dbReference type="InterPro" id="IPR012495">
    <property type="entry name" value="TadE-like_dom"/>
</dbReference>
<organism evidence="2 3">
    <name type="scientific">Sphingomonas jinjuensis</name>
    <dbReference type="NCBI Taxonomy" id="535907"/>
    <lineage>
        <taxon>Bacteria</taxon>
        <taxon>Pseudomonadati</taxon>
        <taxon>Pseudomonadota</taxon>
        <taxon>Alphaproteobacteria</taxon>
        <taxon>Sphingomonadales</taxon>
        <taxon>Sphingomonadaceae</taxon>
        <taxon>Sphingomonas</taxon>
    </lineage>
</organism>